<feature type="compositionally biased region" description="Basic and acidic residues" evidence="6">
    <location>
        <begin position="595"/>
        <end position="604"/>
    </location>
</feature>
<dbReference type="PANTHER" id="PTHR30250">
    <property type="entry name" value="PST FAMILY PREDICTED COLANIC ACID TRANSPORTER"/>
    <property type="match status" value="1"/>
</dbReference>
<evidence type="ECO:0000256" key="2">
    <source>
        <dbReference type="ARBA" id="ARBA00022475"/>
    </source>
</evidence>
<accession>D6U599</accession>
<feature type="transmembrane region" description="Helical" evidence="7">
    <location>
        <begin position="302"/>
        <end position="321"/>
    </location>
</feature>
<feature type="transmembrane region" description="Helical" evidence="7">
    <location>
        <begin position="128"/>
        <end position="151"/>
    </location>
</feature>
<feature type="transmembrane region" description="Helical" evidence="7">
    <location>
        <begin position="51"/>
        <end position="76"/>
    </location>
</feature>
<keyword evidence="3 7" id="KW-0812">Transmembrane</keyword>
<name>D6U599_KTERA</name>
<evidence type="ECO:0000256" key="7">
    <source>
        <dbReference type="SAM" id="Phobius"/>
    </source>
</evidence>
<dbReference type="AlphaFoldDB" id="D6U599"/>
<dbReference type="Pfam" id="PF01943">
    <property type="entry name" value="Polysacc_synt"/>
    <property type="match status" value="1"/>
</dbReference>
<feature type="transmembrane region" description="Helical" evidence="7">
    <location>
        <begin position="393"/>
        <end position="411"/>
    </location>
</feature>
<dbReference type="EMBL" id="ADVG01000004">
    <property type="protein sequence ID" value="EFH81679.1"/>
    <property type="molecule type" value="Genomic_DNA"/>
</dbReference>
<keyword evidence="9" id="KW-1185">Reference proteome</keyword>
<dbReference type="Proteomes" id="UP000004508">
    <property type="component" value="Unassembled WGS sequence"/>
</dbReference>
<sequence>MITSLFGWIKRNSTLLFNTGSLIGTMVVTSGLGFAYWWVAARLFKPQAVGLASAATSAMMLLSAFCMFGLTTLIITELPRNKGKEGSLISTALLIVGGISLIAGAIFAMLAPLLSRELNPLGANGTNIAAFAISICITSITVLVDQAVIGLLKGGLQFWRNAIFSAAKLVALYLLGTWFSDTIGMSIYATWTLGNIISLIPLFILALWKMRKRLHSILPSRTLLRNLGASAIQHHILNLILSAPVQVLPLMVTILLSASMNAWFYVASMMANFVFSISLSLTTVLHATNAAQANTLSQKTKLTVLLASLIGLIACIIVAVAAEPVLRFFGPSYATQAAWPLRLLCIGAFPLIIKDHFIAIRRIKDEITSAMLPIILGSVMELVLAAIGAKLGGLSGFCLAWVIALGVEALFMSRLVIRTMLGVDPDANTISSIADTDTMIMQAIRPGTFIDDWGTVIETPTQRLNVVMSLSSSTDFIKSLVLTDAPTVQLQRISSDEQPTVKLKRIKTASRSSGIPARNIPKTPKLERNIDTSIADAPTLQMRGVSLHGEETVATPQNDPVVQARHDSWSKIGNATSPNTPPTIESYPGPPQKEQTSREKILGP</sequence>
<keyword evidence="4 7" id="KW-1133">Transmembrane helix</keyword>
<feature type="transmembrane region" description="Helical" evidence="7">
    <location>
        <begin position="158"/>
        <end position="179"/>
    </location>
</feature>
<evidence type="ECO:0000256" key="3">
    <source>
        <dbReference type="ARBA" id="ARBA00022692"/>
    </source>
</evidence>
<gene>
    <name evidence="8" type="ORF">Krac_2416</name>
</gene>
<comment type="subcellular location">
    <subcellularLocation>
        <location evidence="1">Cell membrane</location>
        <topology evidence="1">Multi-pass membrane protein</topology>
    </subcellularLocation>
</comment>
<organism evidence="8 9">
    <name type="scientific">Ktedonobacter racemifer DSM 44963</name>
    <dbReference type="NCBI Taxonomy" id="485913"/>
    <lineage>
        <taxon>Bacteria</taxon>
        <taxon>Bacillati</taxon>
        <taxon>Chloroflexota</taxon>
        <taxon>Ktedonobacteria</taxon>
        <taxon>Ktedonobacterales</taxon>
        <taxon>Ktedonobacteraceae</taxon>
        <taxon>Ktedonobacter</taxon>
    </lineage>
</organism>
<comment type="caution">
    <text evidence="8">The sequence shown here is derived from an EMBL/GenBank/DDBJ whole genome shotgun (WGS) entry which is preliminary data.</text>
</comment>
<feature type="transmembrane region" description="Helical" evidence="7">
    <location>
        <begin position="236"/>
        <end position="256"/>
    </location>
</feature>
<evidence type="ECO:0000256" key="1">
    <source>
        <dbReference type="ARBA" id="ARBA00004651"/>
    </source>
</evidence>
<dbReference type="InterPro" id="IPR050833">
    <property type="entry name" value="Poly_Biosynth_Transport"/>
</dbReference>
<dbReference type="eggNOG" id="COG2244">
    <property type="taxonomic scope" value="Bacteria"/>
</dbReference>
<feature type="transmembrane region" description="Helical" evidence="7">
    <location>
        <begin position="262"/>
        <end position="281"/>
    </location>
</feature>
<dbReference type="InParanoid" id="D6U599"/>
<dbReference type="STRING" id="485913.Krac_2416"/>
<reference evidence="8 9" key="1">
    <citation type="journal article" date="2011" name="Stand. Genomic Sci.">
        <title>Non-contiguous finished genome sequence and contextual data of the filamentous soil bacterium Ktedonobacter racemifer type strain (SOSP1-21).</title>
        <authorList>
            <person name="Chang Y.J."/>
            <person name="Land M."/>
            <person name="Hauser L."/>
            <person name="Chertkov O."/>
            <person name="Del Rio T.G."/>
            <person name="Nolan M."/>
            <person name="Copeland A."/>
            <person name="Tice H."/>
            <person name="Cheng J.F."/>
            <person name="Lucas S."/>
            <person name="Han C."/>
            <person name="Goodwin L."/>
            <person name="Pitluck S."/>
            <person name="Ivanova N."/>
            <person name="Ovchinikova G."/>
            <person name="Pati A."/>
            <person name="Chen A."/>
            <person name="Palaniappan K."/>
            <person name="Mavromatis K."/>
            <person name="Liolios K."/>
            <person name="Brettin T."/>
            <person name="Fiebig A."/>
            <person name="Rohde M."/>
            <person name="Abt B."/>
            <person name="Goker M."/>
            <person name="Detter J.C."/>
            <person name="Woyke T."/>
            <person name="Bristow J."/>
            <person name="Eisen J.A."/>
            <person name="Markowitz V."/>
            <person name="Hugenholtz P."/>
            <person name="Kyrpides N.C."/>
            <person name="Klenk H.P."/>
            <person name="Lapidus A."/>
        </authorList>
    </citation>
    <scope>NUCLEOTIDE SEQUENCE [LARGE SCALE GENOMIC DNA]</scope>
    <source>
        <strain evidence="9">DSM 44963</strain>
    </source>
</reference>
<evidence type="ECO:0000256" key="4">
    <source>
        <dbReference type="ARBA" id="ARBA00022989"/>
    </source>
</evidence>
<dbReference type="InterPro" id="IPR002797">
    <property type="entry name" value="Polysacc_synth"/>
</dbReference>
<feature type="transmembrane region" description="Helical" evidence="7">
    <location>
        <begin position="367"/>
        <end position="387"/>
    </location>
</feature>
<feature type="transmembrane region" description="Helical" evidence="7">
    <location>
        <begin position="88"/>
        <end position="108"/>
    </location>
</feature>
<evidence type="ECO:0000313" key="9">
    <source>
        <dbReference type="Proteomes" id="UP000004508"/>
    </source>
</evidence>
<evidence type="ECO:0000256" key="5">
    <source>
        <dbReference type="ARBA" id="ARBA00023136"/>
    </source>
</evidence>
<keyword evidence="2" id="KW-1003">Cell membrane</keyword>
<protein>
    <submittedName>
        <fullName evidence="8">Polysaccharide biosynthesis protein</fullName>
    </submittedName>
</protein>
<evidence type="ECO:0000256" key="6">
    <source>
        <dbReference type="SAM" id="MobiDB-lite"/>
    </source>
</evidence>
<feature type="transmembrane region" description="Helical" evidence="7">
    <location>
        <begin position="185"/>
        <end position="208"/>
    </location>
</feature>
<dbReference type="PANTHER" id="PTHR30250:SF26">
    <property type="entry name" value="PSMA PROTEIN"/>
    <property type="match status" value="1"/>
</dbReference>
<keyword evidence="5 7" id="KW-0472">Membrane</keyword>
<dbReference type="GO" id="GO:0005886">
    <property type="term" value="C:plasma membrane"/>
    <property type="evidence" value="ECO:0007669"/>
    <property type="project" value="UniProtKB-SubCell"/>
</dbReference>
<feature type="transmembrane region" description="Helical" evidence="7">
    <location>
        <begin position="15"/>
        <end position="39"/>
    </location>
</feature>
<proteinExistence type="predicted"/>
<feature type="transmembrane region" description="Helical" evidence="7">
    <location>
        <begin position="341"/>
        <end position="360"/>
    </location>
</feature>
<evidence type="ECO:0000313" key="8">
    <source>
        <dbReference type="EMBL" id="EFH81679.1"/>
    </source>
</evidence>
<feature type="region of interest" description="Disordered" evidence="6">
    <location>
        <begin position="550"/>
        <end position="604"/>
    </location>
</feature>